<keyword evidence="1 18" id="KW-1121">Modulation of host cell cycle by virus</keyword>
<evidence type="ECO:0000256" key="8">
    <source>
        <dbReference type="ARBA" id="ARBA00022830"/>
    </source>
</evidence>
<accession>A0AAU6S4W6</accession>
<dbReference type="GO" id="GO:0019904">
    <property type="term" value="F:protein domain specific binding"/>
    <property type="evidence" value="ECO:0007669"/>
    <property type="project" value="UniProtKB-UniRule"/>
</dbReference>
<keyword evidence="6 18" id="KW-0479">Metal-binding</keyword>
<comment type="subcellular location">
    <subcellularLocation>
        <location evidence="18">Host cytoplasm</location>
    </subcellularLocation>
    <subcellularLocation>
        <location evidence="18">Host nucleus</location>
    </subcellularLocation>
    <text evidence="18">Predominantly found in the host nucleus.</text>
</comment>
<evidence type="ECO:0000256" key="12">
    <source>
        <dbReference type="ARBA" id="ARBA00023159"/>
    </source>
</evidence>
<evidence type="ECO:0000256" key="9">
    <source>
        <dbReference type="ARBA" id="ARBA00022833"/>
    </source>
</evidence>
<dbReference type="Pfam" id="PF00527">
    <property type="entry name" value="E7"/>
    <property type="match status" value="1"/>
</dbReference>
<keyword evidence="16 18" id="KW-0899">Viral immunoevasion</keyword>
<dbReference type="GO" id="GO:0008270">
    <property type="term" value="F:zinc ion binding"/>
    <property type="evidence" value="ECO:0007669"/>
    <property type="project" value="UniProtKB-KW"/>
</dbReference>
<reference evidence="20" key="2">
    <citation type="submission" date="2024-02" db="EMBL/GenBank/DDBJ databases">
        <authorList>
            <person name="Buigues J."/>
            <person name="Vinals A."/>
            <person name="Martinez-Recio R."/>
            <person name="S Monros J."/>
            <person name="Sanjuan R."/>
            <person name="Cuevas J.M."/>
        </authorList>
    </citation>
    <scope>NUCLEOTIDE SEQUENCE</scope>
    <source>
        <strain evidence="20">MAVG46</strain>
    </source>
</reference>
<keyword evidence="11 18" id="KW-0238">DNA-binding</keyword>
<evidence type="ECO:0000256" key="5">
    <source>
        <dbReference type="ARBA" id="ARBA00022632"/>
    </source>
</evidence>
<evidence type="ECO:0000256" key="6">
    <source>
        <dbReference type="ARBA" id="ARBA00022723"/>
    </source>
</evidence>
<dbReference type="GO" id="GO:0003700">
    <property type="term" value="F:DNA-binding transcription factor activity"/>
    <property type="evidence" value="ECO:0007669"/>
    <property type="project" value="UniProtKB-UniRule"/>
</dbReference>
<dbReference type="PIRSF" id="PIRSF003407">
    <property type="entry name" value="Papvi_E7"/>
    <property type="match status" value="1"/>
</dbReference>
<comment type="similarity">
    <text evidence="18 19">Belongs to the papillomaviridae E7 protein family.</text>
</comment>
<reference evidence="20" key="1">
    <citation type="journal article" date="2024" name="Microbiol. Spectr.">
        <title>Full-genome sequencing of dozens of new DNA viruses found in Spanish bat feces.</title>
        <authorList>
            <person name="Buigues J."/>
            <person name="Vinals A."/>
            <person name="Martinez-Recio R."/>
            <person name="Monros J.S."/>
            <person name="Sanjuan R."/>
            <person name="Cuevas J.M."/>
        </authorList>
    </citation>
    <scope>NUCLEOTIDE SEQUENCE</scope>
    <source>
        <strain evidence="20">MAVG46</strain>
    </source>
</reference>
<feature type="zinc finger region" evidence="18">
    <location>
        <begin position="58"/>
        <end position="94"/>
    </location>
</feature>
<protein>
    <recommendedName>
        <fullName evidence="18 19">Protein E7</fullName>
    </recommendedName>
</protein>
<keyword evidence="3 18" id="KW-1048">Host nucleus</keyword>
<comment type="function">
    <text evidence="19">E7 protein has both transforming and trans-activating activities.</text>
</comment>
<keyword evidence="15" id="KW-0922">Interferon antiviral system evasion</keyword>
<dbReference type="GO" id="GO:0052170">
    <property type="term" value="P:symbiont-mediated suppression of host innate immune response"/>
    <property type="evidence" value="ECO:0007669"/>
    <property type="project" value="UniProtKB-KW"/>
</dbReference>
<comment type="caution">
    <text evidence="18">Lacks conserved residue(s) required for the propagation of feature annotation.</text>
</comment>
<keyword evidence="4 18" id="KW-0945">Host-virus interaction</keyword>
<comment type="PTM">
    <text evidence="18">Highly phosphorylated.</text>
</comment>
<dbReference type="GO" id="GO:0006351">
    <property type="term" value="P:DNA-templated transcription"/>
    <property type="evidence" value="ECO:0007669"/>
    <property type="project" value="UniProtKB-UniRule"/>
</dbReference>
<comment type="subunit">
    <text evidence="18">Homodimer. Homooligomer. Interacts with host RB1; this interaction induces dissociation of RB1-E2F1 complex thereby disrupting RB1 activity. Interacts with host EP300; this interaction represses EP300 transcriptional activity. Interacts with protein E2; this interaction inhibits E7 oncogenic activity. Interacts with host TMEM173/STING; this interaction impairs the ability of TMEM173/STING to sense cytosolic DNA and promote the production of type I interferon (IFN-alpha and IFN-beta).</text>
</comment>
<dbReference type="GO" id="GO:0030430">
    <property type="term" value="C:host cell cytoplasm"/>
    <property type="evidence" value="ECO:0007669"/>
    <property type="project" value="UniProtKB-SubCell"/>
</dbReference>
<keyword evidence="9 18" id="KW-0862">Zinc</keyword>
<keyword evidence="17 18" id="KW-1078">G1/S host cell cycle checkpoint dysregulation by virus</keyword>
<evidence type="ECO:0000256" key="18">
    <source>
        <dbReference type="HAMAP-Rule" id="MF_04004"/>
    </source>
</evidence>
<gene>
    <name evidence="18" type="primary">E7</name>
</gene>
<evidence type="ECO:0000256" key="17">
    <source>
        <dbReference type="ARBA" id="ARBA00023309"/>
    </source>
</evidence>
<dbReference type="GO" id="GO:0003677">
    <property type="term" value="F:DNA binding"/>
    <property type="evidence" value="ECO:0007669"/>
    <property type="project" value="UniProtKB-UniRule"/>
</dbReference>
<evidence type="ECO:0000256" key="7">
    <source>
        <dbReference type="ARBA" id="ARBA00022771"/>
    </source>
</evidence>
<evidence type="ECO:0000256" key="10">
    <source>
        <dbReference type="ARBA" id="ARBA00023015"/>
    </source>
</evidence>
<evidence type="ECO:0000256" key="15">
    <source>
        <dbReference type="ARBA" id="ARBA00023258"/>
    </source>
</evidence>
<keyword evidence="5 18" id="KW-1090">Inhibition of host innate immune response by virus</keyword>
<dbReference type="SUPFAM" id="SSF161234">
    <property type="entry name" value="E7 C-terminal domain-like"/>
    <property type="match status" value="1"/>
</dbReference>
<evidence type="ECO:0000256" key="11">
    <source>
        <dbReference type="ARBA" id="ARBA00023125"/>
    </source>
</evidence>
<evidence type="ECO:0000256" key="2">
    <source>
        <dbReference type="ARBA" id="ARBA00022518"/>
    </source>
</evidence>
<keyword evidence="12 18" id="KW-0010">Activator</keyword>
<evidence type="ECO:0000256" key="3">
    <source>
        <dbReference type="ARBA" id="ARBA00022562"/>
    </source>
</evidence>
<evidence type="ECO:0000256" key="4">
    <source>
        <dbReference type="ARBA" id="ARBA00022581"/>
    </source>
</evidence>
<comment type="domain">
    <text evidence="18">The E7 terminal domain is an intrinsically disordered domain, whose flexibility and conformational transitions confer target adaptability to the oncoprotein. It allows adaptation to a variety of protein targets and exposes the PEST degradation sequence that regulates its turnover in the cell.</text>
</comment>
<evidence type="ECO:0000313" key="20">
    <source>
        <dbReference type="EMBL" id="WZK92767.1"/>
    </source>
</evidence>
<dbReference type="GO" id="GO:0042025">
    <property type="term" value="C:host cell nucleus"/>
    <property type="evidence" value="ECO:0007669"/>
    <property type="project" value="UniProtKB-SubCell"/>
</dbReference>
<evidence type="ECO:0000256" key="1">
    <source>
        <dbReference type="ARBA" id="ARBA00022504"/>
    </source>
</evidence>
<name>A0AAU6S4W6_9PAPI</name>
<organism evidence="20">
    <name type="scientific">Rhinolophus ferrumequinum papillomavirus 2</name>
    <dbReference type="NCBI Taxonomy" id="3140014"/>
    <lineage>
        <taxon>Viruses</taxon>
        <taxon>Monodnaviria</taxon>
        <taxon>Shotokuvirae</taxon>
        <taxon>Cossaviricota</taxon>
        <taxon>Papovaviricetes</taxon>
        <taxon>Zurhausenvirales</taxon>
        <taxon>Papillomaviridae</taxon>
    </lineage>
</organism>
<evidence type="ECO:0000256" key="13">
    <source>
        <dbReference type="ARBA" id="ARBA00023163"/>
    </source>
</evidence>
<keyword evidence="7 18" id="KW-0863">Zinc-finger</keyword>
<keyword evidence="2 18" id="KW-0244">Early protein</keyword>
<feature type="short sequence motif" description="LXCXE motif; interaction with host RB1 and TMEM173/STING" evidence="18">
    <location>
        <begin position="29"/>
        <end position="33"/>
    </location>
</feature>
<dbReference type="InterPro" id="IPR000148">
    <property type="entry name" value="Papilloma_E7"/>
</dbReference>
<comment type="function">
    <text evidence="18">Plays a role in viral genome replication by driving entry of quiescent cells into the cell cycle. Stimulation of progression from G1 to S phase allows the virus to efficiently use the cellular DNA replicating machinery to achieve viral genome replication. E7 protein has both transforming and trans-activating activities. Induces the disassembly of the E2F1 transcription factor from RB1, with subsequent transcriptional activation of E2F1-regulated S-phase genes. Interferes with host histone deacetylation mediated by HDAC1 and HDAC2, leading to transcription activation. Plays also a role in the inhibition of both antiviral and antiproliferative functions of host interferon alpha. Interaction with host TMEM173/STING impairs the ability of TMEM173/STING to sense cytosolic DNA and promote the production of type I interferon (IFN-alpha and IFN-beta).</text>
</comment>
<evidence type="ECO:0000256" key="19">
    <source>
        <dbReference type="PIRNR" id="PIRNR003407"/>
    </source>
</evidence>
<keyword evidence="10 18" id="KW-0805">Transcription regulation</keyword>
<dbReference type="Gene3D" id="3.30.160.330">
    <property type="match status" value="1"/>
</dbReference>
<dbReference type="GO" id="GO:0039502">
    <property type="term" value="P:symbiont-mediated suppression of host type I interferon-mediated signaling pathway"/>
    <property type="evidence" value="ECO:0007669"/>
    <property type="project" value="UniProtKB-UniRule"/>
</dbReference>
<dbReference type="HAMAP" id="MF_04004">
    <property type="entry name" value="PPV_E7"/>
    <property type="match status" value="1"/>
</dbReference>
<proteinExistence type="inferred from homology"/>
<keyword evidence="13 18" id="KW-0804">Transcription</keyword>
<sequence>MFVQGWSMRGQRVELKDIILEDLPEPVSLECDEVLQEEEEEQQVHGPIQETYQVSVSCGLCKQPMRFVCLATIIAVRQLQSLLFGQLDLVCVRCVRDNKLNHGG</sequence>
<dbReference type="EMBL" id="PP410048">
    <property type="protein sequence ID" value="WZK92767.1"/>
    <property type="molecule type" value="Genomic_DNA"/>
</dbReference>
<evidence type="ECO:0000256" key="16">
    <source>
        <dbReference type="ARBA" id="ARBA00023280"/>
    </source>
</evidence>
<feature type="short sequence motif" description="Nuclear export signal" evidence="18">
    <location>
        <begin position="76"/>
        <end position="84"/>
    </location>
</feature>
<dbReference type="GO" id="GO:0039645">
    <property type="term" value="P:symbiont-mediated perturbation of host cell cycle G1/S transition checkpoint"/>
    <property type="evidence" value="ECO:0007669"/>
    <property type="project" value="UniProtKB-UniRule"/>
</dbReference>
<keyword evidence="8 18" id="KW-1114">Inhibition of host interferon signaling pathway by virus</keyword>
<evidence type="ECO:0000256" key="14">
    <source>
        <dbReference type="ARBA" id="ARBA00023200"/>
    </source>
</evidence>
<keyword evidence="14 18" id="KW-1035">Host cytoplasm</keyword>